<keyword evidence="1" id="KW-0812">Transmembrane</keyword>
<sequence length="141" mass="16189">MVLGYSANRTRLDLFLDEAARRNFPLNFTPMDCALRGYGAFVLWMHLVVYLIFKHIHGDVSYSPEEEQSLKEYDSPAVTSVLSPVSRSPLTKRSETVKNYKGTHDFEKDDVQKKACFEQKIEFFEEIDIEETKGCEALGNV</sequence>
<reference evidence="4" key="1">
    <citation type="submission" date="2017-02" db="UniProtKB">
        <authorList>
            <consortium name="WormBaseParasite"/>
        </authorList>
    </citation>
    <scope>IDENTIFICATION</scope>
</reference>
<protein>
    <submittedName>
        <fullName evidence="4">Transmembrane protein</fullName>
    </submittedName>
</protein>
<dbReference type="AlphaFoldDB" id="A0A0R3PYN6"/>
<organism evidence="4">
    <name type="scientific">Angiostrongylus costaricensis</name>
    <name type="common">Nematode worm</name>
    <dbReference type="NCBI Taxonomy" id="334426"/>
    <lineage>
        <taxon>Eukaryota</taxon>
        <taxon>Metazoa</taxon>
        <taxon>Ecdysozoa</taxon>
        <taxon>Nematoda</taxon>
        <taxon>Chromadorea</taxon>
        <taxon>Rhabditida</taxon>
        <taxon>Rhabditina</taxon>
        <taxon>Rhabditomorpha</taxon>
        <taxon>Strongyloidea</taxon>
        <taxon>Metastrongylidae</taxon>
        <taxon>Angiostrongylus</taxon>
    </lineage>
</organism>
<evidence type="ECO:0000256" key="1">
    <source>
        <dbReference type="SAM" id="Phobius"/>
    </source>
</evidence>
<gene>
    <name evidence="2" type="ORF">ACOC_LOCUS11564</name>
</gene>
<keyword evidence="1" id="KW-0472">Membrane</keyword>
<feature type="transmembrane region" description="Helical" evidence="1">
    <location>
        <begin position="35"/>
        <end position="53"/>
    </location>
</feature>
<name>A0A0R3PYN6_ANGCS</name>
<accession>A0A0R3PYN6</accession>
<dbReference type="OrthoDB" id="5867269at2759"/>
<reference evidence="2 3" key="2">
    <citation type="submission" date="2018-11" db="EMBL/GenBank/DDBJ databases">
        <authorList>
            <consortium name="Pathogen Informatics"/>
        </authorList>
    </citation>
    <scope>NUCLEOTIDE SEQUENCE [LARGE SCALE GENOMIC DNA]</scope>
    <source>
        <strain evidence="2 3">Costa Rica</strain>
    </source>
</reference>
<evidence type="ECO:0000313" key="4">
    <source>
        <dbReference type="WBParaSite" id="ACOC_0001156301-mRNA-1"/>
    </source>
</evidence>
<dbReference type="EMBL" id="UYYA01004727">
    <property type="protein sequence ID" value="VDM63149.1"/>
    <property type="molecule type" value="Genomic_DNA"/>
</dbReference>
<proteinExistence type="predicted"/>
<dbReference type="Proteomes" id="UP000267027">
    <property type="component" value="Unassembled WGS sequence"/>
</dbReference>
<evidence type="ECO:0000313" key="2">
    <source>
        <dbReference type="EMBL" id="VDM63149.1"/>
    </source>
</evidence>
<keyword evidence="1" id="KW-1133">Transmembrane helix</keyword>
<dbReference type="WBParaSite" id="ACOC_0001156301-mRNA-1">
    <property type="protein sequence ID" value="ACOC_0001156301-mRNA-1"/>
    <property type="gene ID" value="ACOC_0001156301"/>
</dbReference>
<evidence type="ECO:0000313" key="3">
    <source>
        <dbReference type="Proteomes" id="UP000267027"/>
    </source>
</evidence>
<keyword evidence="3" id="KW-1185">Reference proteome</keyword>